<dbReference type="PATRIC" id="fig|1121022.4.peg.3449"/>
<evidence type="ECO:0000313" key="5">
    <source>
        <dbReference type="EMBL" id="ESQ87758.1"/>
    </source>
</evidence>
<dbReference type="InterPro" id="IPR011711">
    <property type="entry name" value="GntR_C"/>
</dbReference>
<dbReference type="PANTHER" id="PTHR43537">
    <property type="entry name" value="TRANSCRIPTIONAL REGULATOR, GNTR FAMILY"/>
    <property type="match status" value="1"/>
</dbReference>
<dbReference type="EMBL" id="AWGB01000042">
    <property type="protein sequence ID" value="ESQ87758.1"/>
    <property type="molecule type" value="Genomic_DNA"/>
</dbReference>
<evidence type="ECO:0000256" key="3">
    <source>
        <dbReference type="ARBA" id="ARBA00023163"/>
    </source>
</evidence>
<feature type="domain" description="GntR C-terminal" evidence="4">
    <location>
        <begin position="66"/>
        <end position="188"/>
    </location>
</feature>
<keyword evidence="6" id="KW-1185">Reference proteome</keyword>
<dbReference type="eggNOG" id="COG2186">
    <property type="taxonomic scope" value="Bacteria"/>
</dbReference>
<evidence type="ECO:0000259" key="4">
    <source>
        <dbReference type="SMART" id="SM00895"/>
    </source>
</evidence>
<keyword evidence="1" id="KW-0805">Transcription regulation</keyword>
<dbReference type="InterPro" id="IPR036388">
    <property type="entry name" value="WH-like_DNA-bd_sf"/>
</dbReference>
<dbReference type="SUPFAM" id="SSF48008">
    <property type="entry name" value="GntR ligand-binding domain-like"/>
    <property type="match status" value="1"/>
</dbReference>
<keyword evidence="2" id="KW-0238">DNA-binding</keyword>
<dbReference type="GO" id="GO:0003677">
    <property type="term" value="F:DNA binding"/>
    <property type="evidence" value="ECO:0007669"/>
    <property type="project" value="UniProtKB-KW"/>
</dbReference>
<keyword evidence="3" id="KW-0804">Transcription</keyword>
<dbReference type="InterPro" id="IPR008920">
    <property type="entry name" value="TF_FadR/GntR_C"/>
</dbReference>
<dbReference type="Gene3D" id="1.10.10.10">
    <property type="entry name" value="Winged helix-like DNA-binding domain superfamily/Winged helix DNA-binding domain"/>
    <property type="match status" value="1"/>
</dbReference>
<protein>
    <recommendedName>
        <fullName evidence="4">GntR C-terminal domain-containing protein</fullName>
    </recommendedName>
</protein>
<dbReference type="SUPFAM" id="SSF46785">
    <property type="entry name" value="Winged helix' DNA-binding domain"/>
    <property type="match status" value="1"/>
</dbReference>
<dbReference type="Pfam" id="PF07729">
    <property type="entry name" value="FCD"/>
    <property type="match status" value="1"/>
</dbReference>
<dbReference type="InterPro" id="IPR036390">
    <property type="entry name" value="WH_DNA-bd_sf"/>
</dbReference>
<dbReference type="Gene3D" id="1.20.120.530">
    <property type="entry name" value="GntR ligand-binding domain-like"/>
    <property type="match status" value="1"/>
</dbReference>
<comment type="caution">
    <text evidence="5">The sequence shown here is derived from an EMBL/GenBank/DDBJ whole genome shotgun (WGS) entry which is preliminary data.</text>
</comment>
<dbReference type="SMART" id="SM00895">
    <property type="entry name" value="FCD"/>
    <property type="match status" value="1"/>
</dbReference>
<name>V4R8J5_9CAUL</name>
<accession>V4R8J5</accession>
<evidence type="ECO:0000256" key="2">
    <source>
        <dbReference type="ARBA" id="ARBA00023125"/>
    </source>
</evidence>
<evidence type="ECO:0000313" key="6">
    <source>
        <dbReference type="Proteomes" id="UP000017837"/>
    </source>
</evidence>
<gene>
    <name evidence="5" type="ORF">ABENE_16945</name>
</gene>
<reference evidence="5 6" key="1">
    <citation type="journal article" date="2014" name="Nature">
        <title>Sequential evolution of bacterial morphology by co-option of a developmental regulator.</title>
        <authorList>
            <person name="Jiang C."/>
            <person name="Brown P.J."/>
            <person name="Ducret A."/>
            <person name="Brun Y.V."/>
        </authorList>
    </citation>
    <scope>NUCLEOTIDE SEQUENCE [LARGE SCALE GENOMIC DNA]</scope>
    <source>
        <strain evidence="5 6">DSM 16100</strain>
    </source>
</reference>
<sequence length="203" mass="22627">MASSSSLDISRSAYRETIRTLAAKGLVQSRTKRGTCVNDPSKWNVLDPDVLRWMFDRDPNPQFTRDLFELRLITEPAAAEFAASRASAAEIAEMKLALDVMKDKTLMTEEGRTADLEFHRILLTAARNTALASLSSSIGAAISWSTSYKARHNALDRDSMPDHERIYEAIAARNPSEARWAMESLIRLAQGDLQRIDSQSVVP</sequence>
<evidence type="ECO:0000256" key="1">
    <source>
        <dbReference type="ARBA" id="ARBA00023015"/>
    </source>
</evidence>
<dbReference type="STRING" id="1121022.GCA_000376105_03699"/>
<proteinExistence type="predicted"/>
<dbReference type="AlphaFoldDB" id="V4R8J5"/>
<organism evidence="5 6">
    <name type="scientific">Asticcacaulis benevestitus DSM 16100 = ATCC BAA-896</name>
    <dbReference type="NCBI Taxonomy" id="1121022"/>
    <lineage>
        <taxon>Bacteria</taxon>
        <taxon>Pseudomonadati</taxon>
        <taxon>Pseudomonadota</taxon>
        <taxon>Alphaproteobacteria</taxon>
        <taxon>Caulobacterales</taxon>
        <taxon>Caulobacteraceae</taxon>
        <taxon>Asticcacaulis</taxon>
    </lineage>
</organism>
<dbReference type="PANTHER" id="PTHR43537:SF44">
    <property type="entry name" value="GNTR FAMILY REGULATORY PROTEIN"/>
    <property type="match status" value="1"/>
</dbReference>
<dbReference type="Proteomes" id="UP000017837">
    <property type="component" value="Unassembled WGS sequence"/>
</dbReference>